<comment type="caution">
    <text evidence="1">The sequence shown here is derived from an EMBL/GenBank/DDBJ whole genome shotgun (WGS) entry which is preliminary data.</text>
</comment>
<dbReference type="Proteomes" id="UP000678895">
    <property type="component" value="Unassembled WGS sequence"/>
</dbReference>
<organism evidence="1 2">
    <name type="scientific">Paenibacillus apis</name>
    <dbReference type="NCBI Taxonomy" id="1792174"/>
    <lineage>
        <taxon>Bacteria</taxon>
        <taxon>Bacillati</taxon>
        <taxon>Bacillota</taxon>
        <taxon>Bacilli</taxon>
        <taxon>Bacillales</taxon>
        <taxon>Paenibacillaceae</taxon>
        <taxon>Paenibacillus</taxon>
    </lineage>
</organism>
<evidence type="ECO:0000313" key="1">
    <source>
        <dbReference type="EMBL" id="GIO41949.1"/>
    </source>
</evidence>
<proteinExistence type="predicted"/>
<accession>A0A920CLR8</accession>
<gene>
    <name evidence="1" type="ORF">J41TS4_17070</name>
</gene>
<evidence type="ECO:0000313" key="2">
    <source>
        <dbReference type="Proteomes" id="UP000678895"/>
    </source>
</evidence>
<reference evidence="1" key="1">
    <citation type="submission" date="2021-03" db="EMBL/GenBank/DDBJ databases">
        <title>Antimicrobial resistance genes in bacteria isolated from Japanese honey, and their potential for conferring macrolide and lincosamide resistance in the American foulbrood pathogen Paenibacillus larvae.</title>
        <authorList>
            <person name="Okamoto M."/>
            <person name="Kumagai M."/>
            <person name="Kanamori H."/>
            <person name="Takamatsu D."/>
        </authorList>
    </citation>
    <scope>NUCLEOTIDE SEQUENCE</scope>
    <source>
        <strain evidence="1">J41TS4</strain>
    </source>
</reference>
<name>A0A920CLR8_9BACL</name>
<dbReference type="AlphaFoldDB" id="A0A920CLR8"/>
<protein>
    <submittedName>
        <fullName evidence="1">Uncharacterized protein</fullName>
    </submittedName>
</protein>
<sequence>MFTPAFTTGRRELRDLELIAKRPCKEVKKDAFYAFTHGEFLAACIQAGS</sequence>
<dbReference type="EMBL" id="BORS01000005">
    <property type="protein sequence ID" value="GIO41949.1"/>
    <property type="molecule type" value="Genomic_DNA"/>
</dbReference>
<keyword evidence="2" id="KW-1185">Reference proteome</keyword>